<accession>A0A6M3KU02</accession>
<feature type="region of interest" description="Disordered" evidence="1">
    <location>
        <begin position="68"/>
        <end position="88"/>
    </location>
</feature>
<dbReference type="EMBL" id="MT142582">
    <property type="protein sequence ID" value="QJA85557.1"/>
    <property type="molecule type" value="Genomic_DNA"/>
</dbReference>
<reference evidence="2" key="1">
    <citation type="submission" date="2020-03" db="EMBL/GenBank/DDBJ databases">
        <title>The deep terrestrial virosphere.</title>
        <authorList>
            <person name="Holmfeldt K."/>
            <person name="Nilsson E."/>
            <person name="Simone D."/>
            <person name="Lopez-Fernandez M."/>
            <person name="Wu X."/>
            <person name="de Brujin I."/>
            <person name="Lundin D."/>
            <person name="Andersson A."/>
            <person name="Bertilsson S."/>
            <person name="Dopson M."/>
        </authorList>
    </citation>
    <scope>NUCLEOTIDE SEQUENCE</scope>
    <source>
        <strain evidence="2">MM415B02203</strain>
    </source>
</reference>
<dbReference type="AlphaFoldDB" id="A0A6M3KU02"/>
<proteinExistence type="predicted"/>
<feature type="compositionally biased region" description="Basic and acidic residues" evidence="1">
    <location>
        <begin position="71"/>
        <end position="88"/>
    </location>
</feature>
<sequence>MNKEQIKTIASFGYAVEEVPHKDQPKITLYKKDMRVGAEWNGDWIEMPNMPADPKALRKYLSRGFVIQPPPREKQEDNPFAINDKEVK</sequence>
<organism evidence="2">
    <name type="scientific">viral metagenome</name>
    <dbReference type="NCBI Taxonomy" id="1070528"/>
    <lineage>
        <taxon>unclassified sequences</taxon>
        <taxon>metagenomes</taxon>
        <taxon>organismal metagenomes</taxon>
    </lineage>
</organism>
<evidence type="ECO:0000256" key="1">
    <source>
        <dbReference type="SAM" id="MobiDB-lite"/>
    </source>
</evidence>
<evidence type="ECO:0000313" key="2">
    <source>
        <dbReference type="EMBL" id="QJA85557.1"/>
    </source>
</evidence>
<protein>
    <submittedName>
        <fullName evidence="2">Uncharacterized protein</fullName>
    </submittedName>
</protein>
<name>A0A6M3KU02_9ZZZZ</name>
<gene>
    <name evidence="2" type="ORF">MM415B02203_0007</name>
</gene>